<dbReference type="AlphaFoldDB" id="A0AAV9XAG1"/>
<dbReference type="Proteomes" id="UP001365542">
    <property type="component" value="Unassembled WGS sequence"/>
</dbReference>
<evidence type="ECO:0000256" key="2">
    <source>
        <dbReference type="SAM" id="SignalP"/>
    </source>
</evidence>
<dbReference type="PANTHER" id="PTHR43130:SF15">
    <property type="entry name" value="THIJ_PFPI FAMILY PROTEIN (AFU_ORTHOLOGUE AFUA_5G14240)"/>
    <property type="match status" value="1"/>
</dbReference>
<name>A0AAV9XAG1_9PEZI</name>
<evidence type="ECO:0000313" key="4">
    <source>
        <dbReference type="EMBL" id="KAK6538027.1"/>
    </source>
</evidence>
<evidence type="ECO:0000256" key="1">
    <source>
        <dbReference type="SAM" id="MobiDB-lite"/>
    </source>
</evidence>
<reference evidence="4 5" key="1">
    <citation type="submission" date="2019-10" db="EMBL/GenBank/DDBJ databases">
        <authorList>
            <person name="Palmer J.M."/>
        </authorList>
    </citation>
    <scope>NUCLEOTIDE SEQUENCE [LARGE SCALE GENOMIC DNA]</scope>
    <source>
        <strain evidence="4 5">TWF694</strain>
    </source>
</reference>
<dbReference type="Gene3D" id="3.40.50.880">
    <property type="match status" value="1"/>
</dbReference>
<protein>
    <recommendedName>
        <fullName evidence="3">DJ-1/PfpI domain-containing protein</fullName>
    </recommendedName>
</protein>
<accession>A0AAV9XAG1</accession>
<dbReference type="PANTHER" id="PTHR43130">
    <property type="entry name" value="ARAC-FAMILY TRANSCRIPTIONAL REGULATOR"/>
    <property type="match status" value="1"/>
</dbReference>
<proteinExistence type="predicted"/>
<dbReference type="InterPro" id="IPR052158">
    <property type="entry name" value="INH-QAR"/>
</dbReference>
<dbReference type="EMBL" id="JAVHJO010000008">
    <property type="protein sequence ID" value="KAK6538027.1"/>
    <property type="molecule type" value="Genomic_DNA"/>
</dbReference>
<feature type="chain" id="PRO_5043552918" description="DJ-1/PfpI domain-containing protein" evidence="2">
    <location>
        <begin position="22"/>
        <end position="291"/>
    </location>
</feature>
<gene>
    <name evidence="4" type="ORF">TWF694_010920</name>
</gene>
<feature type="signal peptide" evidence="2">
    <location>
        <begin position="1"/>
        <end position="21"/>
    </location>
</feature>
<keyword evidence="5" id="KW-1185">Reference proteome</keyword>
<evidence type="ECO:0000259" key="3">
    <source>
        <dbReference type="Pfam" id="PF01965"/>
    </source>
</evidence>
<feature type="region of interest" description="Disordered" evidence="1">
    <location>
        <begin position="268"/>
        <end position="291"/>
    </location>
</feature>
<dbReference type="InterPro" id="IPR029062">
    <property type="entry name" value="Class_I_gatase-like"/>
</dbReference>
<feature type="compositionally biased region" description="Pro residues" evidence="1">
    <location>
        <begin position="280"/>
        <end position="291"/>
    </location>
</feature>
<dbReference type="Pfam" id="PF01965">
    <property type="entry name" value="DJ-1_PfpI"/>
    <property type="match status" value="1"/>
</dbReference>
<dbReference type="CDD" id="cd03139">
    <property type="entry name" value="GATase1_PfpI_2"/>
    <property type="match status" value="1"/>
</dbReference>
<organism evidence="4 5">
    <name type="scientific">Orbilia ellipsospora</name>
    <dbReference type="NCBI Taxonomy" id="2528407"/>
    <lineage>
        <taxon>Eukaryota</taxon>
        <taxon>Fungi</taxon>
        <taxon>Dikarya</taxon>
        <taxon>Ascomycota</taxon>
        <taxon>Pezizomycotina</taxon>
        <taxon>Orbiliomycetes</taxon>
        <taxon>Orbiliales</taxon>
        <taxon>Orbiliaceae</taxon>
        <taxon>Orbilia</taxon>
    </lineage>
</organism>
<evidence type="ECO:0000313" key="5">
    <source>
        <dbReference type="Proteomes" id="UP001365542"/>
    </source>
</evidence>
<sequence>MRYSRLQTLAVAALMGSPVFAAPPQAAAKTGVTPPANASSNSQAPTWNPAKQTISFGIAMFPGYEPLDVMGPLQILFRTSMMFPVKLSLIASAAGPITALPPAPELKGASVAAPVMMATHSFANAPKLDILLVPGGWGMMILAQKNDTSIDNFVKQRMPELKYLLSVCTGAASLAKAGVLKGKKATTNKSAWKEITTYGEGITWVPSARWVEDGNIWTSSGVSAGIDMTYAFLSKLYGTKHMNSVMNAMEYAPHTNPNWDPFAATFKVPGASPDSSTPDCPKPLPETPMNM</sequence>
<keyword evidence="2" id="KW-0732">Signal</keyword>
<dbReference type="SUPFAM" id="SSF52317">
    <property type="entry name" value="Class I glutamine amidotransferase-like"/>
    <property type="match status" value="1"/>
</dbReference>
<feature type="domain" description="DJ-1/PfpI" evidence="3">
    <location>
        <begin position="107"/>
        <end position="233"/>
    </location>
</feature>
<comment type="caution">
    <text evidence="4">The sequence shown here is derived from an EMBL/GenBank/DDBJ whole genome shotgun (WGS) entry which is preliminary data.</text>
</comment>
<dbReference type="InterPro" id="IPR002818">
    <property type="entry name" value="DJ-1/PfpI"/>
</dbReference>